<organism evidence="2 3">
    <name type="scientific">Dendrothele bispora (strain CBS 962.96)</name>
    <dbReference type="NCBI Taxonomy" id="1314807"/>
    <lineage>
        <taxon>Eukaryota</taxon>
        <taxon>Fungi</taxon>
        <taxon>Dikarya</taxon>
        <taxon>Basidiomycota</taxon>
        <taxon>Agaricomycotina</taxon>
        <taxon>Agaricomycetes</taxon>
        <taxon>Agaricomycetidae</taxon>
        <taxon>Agaricales</taxon>
        <taxon>Agaricales incertae sedis</taxon>
        <taxon>Dendrothele</taxon>
    </lineage>
</organism>
<accession>A0A4S8KJD2</accession>
<dbReference type="Proteomes" id="UP000297245">
    <property type="component" value="Unassembled WGS sequence"/>
</dbReference>
<dbReference type="AlphaFoldDB" id="A0A4S8KJD2"/>
<feature type="compositionally biased region" description="Low complexity" evidence="1">
    <location>
        <begin position="24"/>
        <end position="52"/>
    </location>
</feature>
<keyword evidence="3" id="KW-1185">Reference proteome</keyword>
<evidence type="ECO:0000313" key="2">
    <source>
        <dbReference type="EMBL" id="THU75550.1"/>
    </source>
</evidence>
<reference evidence="2 3" key="1">
    <citation type="journal article" date="2019" name="Nat. Ecol. Evol.">
        <title>Megaphylogeny resolves global patterns of mushroom evolution.</title>
        <authorList>
            <person name="Varga T."/>
            <person name="Krizsan K."/>
            <person name="Foldi C."/>
            <person name="Dima B."/>
            <person name="Sanchez-Garcia M."/>
            <person name="Sanchez-Ramirez S."/>
            <person name="Szollosi G.J."/>
            <person name="Szarkandi J.G."/>
            <person name="Papp V."/>
            <person name="Albert L."/>
            <person name="Andreopoulos W."/>
            <person name="Angelini C."/>
            <person name="Antonin V."/>
            <person name="Barry K.W."/>
            <person name="Bougher N.L."/>
            <person name="Buchanan P."/>
            <person name="Buyck B."/>
            <person name="Bense V."/>
            <person name="Catcheside P."/>
            <person name="Chovatia M."/>
            <person name="Cooper J."/>
            <person name="Damon W."/>
            <person name="Desjardin D."/>
            <person name="Finy P."/>
            <person name="Geml J."/>
            <person name="Haridas S."/>
            <person name="Hughes K."/>
            <person name="Justo A."/>
            <person name="Karasinski D."/>
            <person name="Kautmanova I."/>
            <person name="Kiss B."/>
            <person name="Kocsube S."/>
            <person name="Kotiranta H."/>
            <person name="LaButti K.M."/>
            <person name="Lechner B.E."/>
            <person name="Liimatainen K."/>
            <person name="Lipzen A."/>
            <person name="Lukacs Z."/>
            <person name="Mihaltcheva S."/>
            <person name="Morgado L.N."/>
            <person name="Niskanen T."/>
            <person name="Noordeloos M.E."/>
            <person name="Ohm R.A."/>
            <person name="Ortiz-Santana B."/>
            <person name="Ovrebo C."/>
            <person name="Racz N."/>
            <person name="Riley R."/>
            <person name="Savchenko A."/>
            <person name="Shiryaev A."/>
            <person name="Soop K."/>
            <person name="Spirin V."/>
            <person name="Szebenyi C."/>
            <person name="Tomsovsky M."/>
            <person name="Tulloss R.E."/>
            <person name="Uehling J."/>
            <person name="Grigoriev I.V."/>
            <person name="Vagvolgyi C."/>
            <person name="Papp T."/>
            <person name="Martin F.M."/>
            <person name="Miettinen O."/>
            <person name="Hibbett D.S."/>
            <person name="Nagy L.G."/>
        </authorList>
    </citation>
    <scope>NUCLEOTIDE SEQUENCE [LARGE SCALE GENOMIC DNA]</scope>
    <source>
        <strain evidence="2 3">CBS 962.96</strain>
    </source>
</reference>
<evidence type="ECO:0000313" key="3">
    <source>
        <dbReference type="Proteomes" id="UP000297245"/>
    </source>
</evidence>
<feature type="compositionally biased region" description="Polar residues" evidence="1">
    <location>
        <begin position="53"/>
        <end position="66"/>
    </location>
</feature>
<evidence type="ECO:0000256" key="1">
    <source>
        <dbReference type="SAM" id="MobiDB-lite"/>
    </source>
</evidence>
<protein>
    <submittedName>
        <fullName evidence="2">Uncharacterized protein</fullName>
    </submittedName>
</protein>
<proteinExistence type="predicted"/>
<sequence length="90" mass="10051">MLVDSDWGNLYRAESEDTPSDQASSSPRPSSSSQLLSSFLRSSSPLTPSSSRYFSKTQSDFESPSDSIRGYFERDSDQSAVDNQSRRLTR</sequence>
<name>A0A4S8KJD2_DENBC</name>
<feature type="region of interest" description="Disordered" evidence="1">
    <location>
        <begin position="1"/>
        <end position="90"/>
    </location>
</feature>
<dbReference type="EMBL" id="ML181923">
    <property type="protein sequence ID" value="THU75550.1"/>
    <property type="molecule type" value="Genomic_DNA"/>
</dbReference>
<gene>
    <name evidence="2" type="ORF">K435DRAFT_787554</name>
</gene>